<accession>A0A3R7SZ73</accession>
<comment type="caution">
    <text evidence="3">The sequence shown here is derived from an EMBL/GenBank/DDBJ whole genome shotgun (WGS) entry which is preliminary data.</text>
</comment>
<feature type="region of interest" description="Disordered" evidence="1">
    <location>
        <begin position="272"/>
        <end position="292"/>
    </location>
</feature>
<reference evidence="3 4" key="1">
    <citation type="submission" date="2018-04" db="EMBL/GenBank/DDBJ databases">
        <authorList>
            <person name="Zhang X."/>
            <person name="Yuan J."/>
            <person name="Li F."/>
            <person name="Xiang J."/>
        </authorList>
    </citation>
    <scope>NUCLEOTIDE SEQUENCE [LARGE SCALE GENOMIC DNA]</scope>
    <source>
        <tissue evidence="3">Muscle</tissue>
    </source>
</reference>
<evidence type="ECO:0000256" key="1">
    <source>
        <dbReference type="SAM" id="MobiDB-lite"/>
    </source>
</evidence>
<protein>
    <submittedName>
        <fullName evidence="3">Uncharacterized protein</fullName>
    </submittedName>
</protein>
<reference evidence="3 4" key="2">
    <citation type="submission" date="2019-01" db="EMBL/GenBank/DDBJ databases">
        <title>The decoding of complex shrimp genome reveals the adaptation for benthos swimmer, frequently molting mechanism and breeding impact on genome.</title>
        <authorList>
            <person name="Sun Y."/>
            <person name="Gao Y."/>
            <person name="Yu Y."/>
        </authorList>
    </citation>
    <scope>NUCLEOTIDE SEQUENCE [LARGE SCALE GENOMIC DNA]</scope>
    <source>
        <tissue evidence="3">Muscle</tissue>
    </source>
</reference>
<proteinExistence type="predicted"/>
<dbReference type="Proteomes" id="UP000283509">
    <property type="component" value="Unassembled WGS sequence"/>
</dbReference>
<dbReference type="AlphaFoldDB" id="A0A3R7SZ73"/>
<name>A0A3R7SZ73_PENVA</name>
<sequence length="435" mass="50154">MTARIYYDKLYLWTSTWANIWRHLAPRHIVITAVAKSLKIPEGNLRYSAYLYLAEEHHRRFPTVIFRKQYDCQLLRSLGTVQPSDRYLEYSSKIYGDGLLKAEPPAAPAMDEEGYPLARLEQRLEGEAPRALPSRCHESGEEAFCQIHVIRRPPAGPDASSPSPARRRDVFEGPGVGVALREAPRLSYSKRKRFRVDRALSGREEDLQTRALLETALSRRALHVEVDALALDPRLHQGVSRVLHVPANQGCLCNDPACPTVASPPSDVICRDRPVEDPRGRPSSPSVRKPKEKRREIYISTWKELILGEAIFDAQEPKFKEPRFRCMFKYSRWAKCMPLFLLRLLHLLFLIVRLFLPSVSITGFYYHRVYRHLRIHQVGEERGIEPVFTGKVYHGPIIYGVRMLTCPFCREKSASKISLKYFESTYRERKEAAVR</sequence>
<evidence type="ECO:0000313" key="4">
    <source>
        <dbReference type="Proteomes" id="UP000283509"/>
    </source>
</evidence>
<evidence type="ECO:0000313" key="3">
    <source>
        <dbReference type="EMBL" id="ROT82656.1"/>
    </source>
</evidence>
<feature type="transmembrane region" description="Helical" evidence="2">
    <location>
        <begin position="344"/>
        <end position="366"/>
    </location>
</feature>
<keyword evidence="4" id="KW-1185">Reference proteome</keyword>
<evidence type="ECO:0000256" key="2">
    <source>
        <dbReference type="SAM" id="Phobius"/>
    </source>
</evidence>
<keyword evidence="2" id="KW-0812">Transmembrane</keyword>
<dbReference type="OrthoDB" id="6348418at2759"/>
<organism evidence="3 4">
    <name type="scientific">Penaeus vannamei</name>
    <name type="common">Whiteleg shrimp</name>
    <name type="synonym">Litopenaeus vannamei</name>
    <dbReference type="NCBI Taxonomy" id="6689"/>
    <lineage>
        <taxon>Eukaryota</taxon>
        <taxon>Metazoa</taxon>
        <taxon>Ecdysozoa</taxon>
        <taxon>Arthropoda</taxon>
        <taxon>Crustacea</taxon>
        <taxon>Multicrustacea</taxon>
        <taxon>Malacostraca</taxon>
        <taxon>Eumalacostraca</taxon>
        <taxon>Eucarida</taxon>
        <taxon>Decapoda</taxon>
        <taxon>Dendrobranchiata</taxon>
        <taxon>Penaeoidea</taxon>
        <taxon>Penaeidae</taxon>
        <taxon>Penaeus</taxon>
    </lineage>
</organism>
<keyword evidence="2" id="KW-1133">Transmembrane helix</keyword>
<gene>
    <name evidence="3" type="ORF">C7M84_024188</name>
</gene>
<keyword evidence="2" id="KW-0472">Membrane</keyword>
<dbReference type="EMBL" id="QCYY01000791">
    <property type="protein sequence ID" value="ROT82656.1"/>
    <property type="molecule type" value="Genomic_DNA"/>
</dbReference>